<dbReference type="EMBL" id="JACJPW010000190">
    <property type="protein sequence ID" value="MBD2186318.1"/>
    <property type="molecule type" value="Genomic_DNA"/>
</dbReference>
<protein>
    <submittedName>
        <fullName evidence="2">Zf-TFIIB domain-containing protein</fullName>
    </submittedName>
</protein>
<keyword evidence="3" id="KW-1185">Reference proteome</keyword>
<reference evidence="2" key="2">
    <citation type="submission" date="2020-08" db="EMBL/GenBank/DDBJ databases">
        <authorList>
            <person name="Chen M."/>
            <person name="Teng W."/>
            <person name="Zhao L."/>
            <person name="Hu C."/>
            <person name="Zhou Y."/>
            <person name="Han B."/>
            <person name="Song L."/>
            <person name="Shu W."/>
        </authorList>
    </citation>
    <scope>NUCLEOTIDE SEQUENCE</scope>
    <source>
        <strain evidence="2">FACHB-1375</strain>
    </source>
</reference>
<accession>A0A926VN86</accession>
<dbReference type="InterPro" id="IPR027392">
    <property type="entry name" value="TF_Znf"/>
</dbReference>
<dbReference type="RefSeq" id="WP_190475524.1">
    <property type="nucleotide sequence ID" value="NZ_JACJPW010000190.1"/>
</dbReference>
<proteinExistence type="predicted"/>
<comment type="caution">
    <text evidence="2">The sequence shown here is derived from an EMBL/GenBank/DDBJ whole genome shotgun (WGS) entry which is preliminary data.</text>
</comment>
<dbReference type="Pfam" id="PF13453">
    <property type="entry name" value="Zn_ribbon_TFIIB"/>
    <property type="match status" value="2"/>
</dbReference>
<feature type="domain" description="Transcription factor zinc-finger" evidence="1">
    <location>
        <begin position="69"/>
        <end position="110"/>
    </location>
</feature>
<evidence type="ECO:0000259" key="1">
    <source>
        <dbReference type="Pfam" id="PF13453"/>
    </source>
</evidence>
<dbReference type="Proteomes" id="UP000641646">
    <property type="component" value="Unassembled WGS sequence"/>
</dbReference>
<sequence length="142" mass="16256">MKCPACENNLTEIVTEAITVDVCEGGCGGIWFDRFELHHVDEPTETIDEILLNIHKNEQIQVDDAKKRHCPRCQNIVMMRHYFSVKKEVLVDECPKCGGYWLDAGELPKIRNEFSSEAAREAAADEYFSQVFKQYGIAKETK</sequence>
<organism evidence="2 3">
    <name type="scientific">Aerosakkonema funiforme FACHB-1375</name>
    <dbReference type="NCBI Taxonomy" id="2949571"/>
    <lineage>
        <taxon>Bacteria</taxon>
        <taxon>Bacillati</taxon>
        <taxon>Cyanobacteriota</taxon>
        <taxon>Cyanophyceae</taxon>
        <taxon>Oscillatoriophycideae</taxon>
        <taxon>Aerosakkonematales</taxon>
        <taxon>Aerosakkonemataceae</taxon>
        <taxon>Aerosakkonema</taxon>
    </lineage>
</organism>
<evidence type="ECO:0000313" key="3">
    <source>
        <dbReference type="Proteomes" id="UP000641646"/>
    </source>
</evidence>
<name>A0A926VN86_9CYAN</name>
<reference evidence="2" key="1">
    <citation type="journal article" date="2015" name="ISME J.">
        <title>Draft Genome Sequence of Streptomyces incarnatus NRRL8089, which Produces the Nucleoside Antibiotic Sinefungin.</title>
        <authorList>
            <person name="Oshima K."/>
            <person name="Hattori M."/>
            <person name="Shimizu H."/>
            <person name="Fukuda K."/>
            <person name="Nemoto M."/>
            <person name="Inagaki K."/>
            <person name="Tamura T."/>
        </authorList>
    </citation>
    <scope>NUCLEOTIDE SEQUENCE</scope>
    <source>
        <strain evidence="2">FACHB-1375</strain>
    </source>
</reference>
<evidence type="ECO:0000313" key="2">
    <source>
        <dbReference type="EMBL" id="MBD2186318.1"/>
    </source>
</evidence>
<feature type="domain" description="Transcription factor zinc-finger" evidence="1">
    <location>
        <begin position="2"/>
        <end position="39"/>
    </location>
</feature>
<gene>
    <name evidence="2" type="ORF">H6G03_35580</name>
</gene>
<dbReference type="AlphaFoldDB" id="A0A926VN86"/>